<gene>
    <name evidence="1" type="ORF">DI536_07905</name>
</gene>
<evidence type="ECO:0000313" key="2">
    <source>
        <dbReference type="Proteomes" id="UP000249061"/>
    </source>
</evidence>
<organism evidence="1 2">
    <name type="scientific">Archangium gephyra</name>
    <dbReference type="NCBI Taxonomy" id="48"/>
    <lineage>
        <taxon>Bacteria</taxon>
        <taxon>Pseudomonadati</taxon>
        <taxon>Myxococcota</taxon>
        <taxon>Myxococcia</taxon>
        <taxon>Myxococcales</taxon>
        <taxon>Cystobacterineae</taxon>
        <taxon>Archangiaceae</taxon>
        <taxon>Archangium</taxon>
    </lineage>
</organism>
<name>A0A2W5V1N3_9BACT</name>
<dbReference type="AlphaFoldDB" id="A0A2W5V1N3"/>
<reference evidence="1 2" key="1">
    <citation type="submission" date="2017-08" db="EMBL/GenBank/DDBJ databases">
        <title>Infants hospitalized years apart are colonized by the same room-sourced microbial strains.</title>
        <authorList>
            <person name="Brooks B."/>
            <person name="Olm M.R."/>
            <person name="Firek B.A."/>
            <person name="Baker R."/>
            <person name="Thomas B.C."/>
            <person name="Morowitz M.J."/>
            <person name="Banfield J.F."/>
        </authorList>
    </citation>
    <scope>NUCLEOTIDE SEQUENCE [LARGE SCALE GENOMIC DNA]</scope>
    <source>
        <strain evidence="1">S2_003_000_R2_14</strain>
    </source>
</reference>
<sequence length="780" mass="81881">MVVVGCNPNPNSPEQLPPGVGLGASCETERCRAGLACTEAKICAGHGVTPDGQPCILGVECGSGYCAPNGKRGVCAPGGTRVTGETCEGDGDCAPPLRCGFDGVTLYARCLAQGRKDIGAECSVATECAQGLMCVGGACAISPFTSTTAPHGQPPAFPRTGSQAWPGASCNAPKTSAEKAVFVLPRESDDEATRSDFYRLPYPSDAARDANGRVDFTRHPKDPSPIFGFDLLGRYLDVLGAEPFSAAPTVLLRFDGPVDFASLDVRSANPNIRLVKLETGEGYAHGLNVHLNVSRNRYICDNWLAVRPYLGESLSEGTWAVVVLKGLKGTTGVELTASDDFIAMMRDTTPPDAVQAAAWPKFAKLRTWAAEQNLTREDVLSAAVFTVENPRRLMDSLAASVAAQPTPTASTWVKCGGNTPSPCACGTTVGFDEWQALISLPVFQRGEAPYLTPAQGGDLSPTVVRTEQVCASLTVPNGAAPAGGWKVVLYAHGTGGSFRSHALDGAATSAPVAMLGFDQVGHGSRRGVNGQTRSPDDVVFNFANPLSARGTMAQGAADLLSMTKYLRNLSASELPPLDTSRIVFWGHSQGATEGALFLAREVDVDGAVFSGASANLTEALTSKQAPVDLTNVLWSALGEGAPTSVTVNHPVLGLMQQWSDVVDPLHFAARDVSGSTYARHVFQVWGRDDSFTAKNVQSAFAMGARLRLVGPTVDEFPLTAVTSVTANITMPAVATAALRQYAPDGYDGHFVAFRNESAKRDVSRFISSVLSGGVPVVPEP</sequence>
<evidence type="ECO:0000313" key="1">
    <source>
        <dbReference type="EMBL" id="PZR15368.1"/>
    </source>
</evidence>
<dbReference type="InterPro" id="IPR029058">
    <property type="entry name" value="AB_hydrolase_fold"/>
</dbReference>
<dbReference type="SUPFAM" id="SSF53474">
    <property type="entry name" value="alpha/beta-Hydrolases"/>
    <property type="match status" value="1"/>
</dbReference>
<comment type="caution">
    <text evidence="1">The sequence shown here is derived from an EMBL/GenBank/DDBJ whole genome shotgun (WGS) entry which is preliminary data.</text>
</comment>
<dbReference type="EMBL" id="QFQP01000005">
    <property type="protein sequence ID" value="PZR15368.1"/>
    <property type="molecule type" value="Genomic_DNA"/>
</dbReference>
<protein>
    <submittedName>
        <fullName evidence="1">Uncharacterized protein</fullName>
    </submittedName>
</protein>
<proteinExistence type="predicted"/>
<accession>A0A2W5V1N3</accession>
<dbReference type="Gene3D" id="3.40.50.1820">
    <property type="entry name" value="alpha/beta hydrolase"/>
    <property type="match status" value="1"/>
</dbReference>
<dbReference type="Proteomes" id="UP000249061">
    <property type="component" value="Unassembled WGS sequence"/>
</dbReference>